<evidence type="ECO:0000313" key="4">
    <source>
        <dbReference type="Proteomes" id="UP000275883"/>
    </source>
</evidence>
<dbReference type="RefSeq" id="WP_124724299.1">
    <property type="nucleotide sequence ID" value="NZ_CP034044.1"/>
</dbReference>
<organism evidence="2 4">
    <name type="scientific">Mycoplasma struthionis</name>
    <dbReference type="NCBI Taxonomy" id="538220"/>
    <lineage>
        <taxon>Bacteria</taxon>
        <taxon>Bacillati</taxon>
        <taxon>Mycoplasmatota</taxon>
        <taxon>Mollicutes</taxon>
        <taxon>Mycoplasmataceae</taxon>
        <taxon>Mycoplasma</taxon>
    </lineage>
</organism>
<protein>
    <recommendedName>
        <fullName evidence="1">Gcp-like domain-containing protein</fullName>
    </recommendedName>
</protein>
<accession>A0A3G8LGZ3</accession>
<dbReference type="InterPro" id="IPR043129">
    <property type="entry name" value="ATPase_NBD"/>
</dbReference>
<dbReference type="Gene3D" id="3.30.420.40">
    <property type="match status" value="1"/>
</dbReference>
<evidence type="ECO:0000259" key="1">
    <source>
        <dbReference type="Pfam" id="PF00814"/>
    </source>
</evidence>
<dbReference type="AlphaFoldDB" id="A0A3G8LGZ3"/>
<evidence type="ECO:0000313" key="3">
    <source>
        <dbReference type="EMBL" id="TPI02261.1"/>
    </source>
</evidence>
<dbReference type="InterPro" id="IPR000905">
    <property type="entry name" value="Gcp-like_dom"/>
</dbReference>
<evidence type="ECO:0000313" key="5">
    <source>
        <dbReference type="Proteomes" id="UP000317904"/>
    </source>
</evidence>
<sequence>MKLFIETSLDDLIITKIENNIVSDFLHIEKLTKKSDEFFNKLNTVIKKEDRKNLKAVYVTIGPGSFTGARVGFLVARTLAQISKIKLYVAPSYELLKTQKKLLNQDWKKIVIKANKHNNYLIDLSFKKPKVSITNEIKEYDNLDFSLFKNNISLYLKSFKRVWNLNKASLLYFHEPQIGKVENKGDN</sequence>
<dbReference type="Proteomes" id="UP000275883">
    <property type="component" value="Chromosome"/>
</dbReference>
<dbReference type="SUPFAM" id="SSF53067">
    <property type="entry name" value="Actin-like ATPase domain"/>
    <property type="match status" value="1"/>
</dbReference>
<dbReference type="Pfam" id="PF00814">
    <property type="entry name" value="TsaD"/>
    <property type="match status" value="1"/>
</dbReference>
<proteinExistence type="predicted"/>
<dbReference type="Proteomes" id="UP000317904">
    <property type="component" value="Unassembled WGS sequence"/>
</dbReference>
<dbReference type="EMBL" id="CP034044">
    <property type="protein sequence ID" value="AZG68604.1"/>
    <property type="molecule type" value="Genomic_DNA"/>
</dbReference>
<feature type="domain" description="Gcp-like" evidence="1">
    <location>
        <begin position="27"/>
        <end position="97"/>
    </location>
</feature>
<dbReference type="KEGG" id="mstr:EGN60_01310"/>
<accession>A0A502M2G3</accession>
<evidence type="ECO:0000313" key="2">
    <source>
        <dbReference type="EMBL" id="AZG68604.1"/>
    </source>
</evidence>
<reference evidence="2 4" key="1">
    <citation type="submission" date="2018-11" db="EMBL/GenBank/DDBJ databases">
        <title>Genome sequence of Mycoplasma struthionis sp. nov.</title>
        <authorList>
            <person name="Spergser J."/>
        </authorList>
    </citation>
    <scope>NUCLEOTIDE SEQUENCE [LARGE SCALE GENOMIC DNA]</scope>
    <source>
        <strain evidence="2 4">237IA</strain>
    </source>
</reference>
<gene>
    <name evidence="2" type="ORF">EGN60_01310</name>
    <name evidence="3" type="ORF">FJM01_01160</name>
</gene>
<reference evidence="3 5" key="2">
    <citation type="submission" date="2019-06" db="EMBL/GenBank/DDBJ databases">
        <title>A comparative genomics study of ostrich specific Mycoplasmas.</title>
        <authorList>
            <person name="Botes A."/>
            <person name="Nel T."/>
        </authorList>
    </citation>
    <scope>NUCLEOTIDE SEQUENCE [LARGE SCALE GENOMIC DNA]</scope>
    <source>
        <strain evidence="3 5">Ms01</strain>
    </source>
</reference>
<name>A0A3G8LGZ3_9MOLU</name>
<dbReference type="EMBL" id="VFSY01000022">
    <property type="protein sequence ID" value="TPI02261.1"/>
    <property type="molecule type" value="Genomic_DNA"/>
</dbReference>
<dbReference type="OrthoDB" id="9784166at2"/>
<keyword evidence="4" id="KW-1185">Reference proteome</keyword>